<keyword evidence="1" id="KW-0472">Membrane</keyword>
<dbReference type="EMBL" id="CP114058">
    <property type="protein sequence ID" value="WAT02126.1"/>
    <property type="molecule type" value="Genomic_DNA"/>
</dbReference>
<evidence type="ECO:0000313" key="3">
    <source>
        <dbReference type="Proteomes" id="UP001164712"/>
    </source>
</evidence>
<evidence type="ECO:0008006" key="4">
    <source>
        <dbReference type="Google" id="ProtNLM"/>
    </source>
</evidence>
<dbReference type="RefSeq" id="WP_160292252.1">
    <property type="nucleotide sequence ID" value="NZ_CP114058.1"/>
</dbReference>
<evidence type="ECO:0000313" key="2">
    <source>
        <dbReference type="EMBL" id="WAT02126.1"/>
    </source>
</evidence>
<keyword evidence="1" id="KW-1133">Transmembrane helix</keyword>
<feature type="transmembrane region" description="Helical" evidence="1">
    <location>
        <begin position="20"/>
        <end position="44"/>
    </location>
</feature>
<proteinExistence type="predicted"/>
<organism evidence="2 3">
    <name type="scientific">Rouxiella chamberiensis</name>
    <dbReference type="NCBI Taxonomy" id="1513468"/>
    <lineage>
        <taxon>Bacteria</taxon>
        <taxon>Pseudomonadati</taxon>
        <taxon>Pseudomonadota</taxon>
        <taxon>Gammaproteobacteria</taxon>
        <taxon>Enterobacterales</taxon>
        <taxon>Yersiniaceae</taxon>
        <taxon>Rouxiella</taxon>
    </lineage>
</organism>
<sequence length="45" mass="4810">MMSVKTVAGHKSTMSFTEKVWLGIFVVCSLFWVSLAAAGVYAAIA</sequence>
<evidence type="ECO:0000256" key="1">
    <source>
        <dbReference type="SAM" id="Phobius"/>
    </source>
</evidence>
<reference evidence="2" key="1">
    <citation type="submission" date="2022-12" db="EMBL/GenBank/DDBJ databases">
        <title>Complete genome sequence of an Australian strain of Rouxiella badensis DAR84756 and resolution of the R. badensis DSM100043 and R. chamberiensis DSM28324 genomes.</title>
        <authorList>
            <person name="Paul S."/>
            <person name="Anderson P.J."/>
            <person name="Maynard G."/>
            <person name="Dyall-Smith M."/>
            <person name="Kudinha T."/>
        </authorList>
    </citation>
    <scope>NUCLEOTIDE SEQUENCE</scope>
    <source>
        <strain evidence="2">DSM 28324</strain>
    </source>
</reference>
<accession>A0ABY7HTH3</accession>
<dbReference type="Proteomes" id="UP001164712">
    <property type="component" value="Chromosome"/>
</dbReference>
<keyword evidence="3" id="KW-1185">Reference proteome</keyword>
<protein>
    <recommendedName>
        <fullName evidence="4">YmiA family membrane protein</fullName>
    </recommendedName>
</protein>
<keyword evidence="1" id="KW-0812">Transmembrane</keyword>
<gene>
    <name evidence="2" type="ORF">O1V66_05525</name>
</gene>
<name>A0ABY7HTH3_9GAMM</name>